<dbReference type="RefSeq" id="WP_344799402.1">
    <property type="nucleotide sequence ID" value="NZ_BAABBN010000007.1"/>
</dbReference>
<dbReference type="EC" id="5.4.2.10" evidence="6 8"/>
<evidence type="ECO:0000256" key="2">
    <source>
        <dbReference type="ARBA" id="ARBA00022553"/>
    </source>
</evidence>
<feature type="binding site" evidence="6">
    <location>
        <position position="243"/>
    </location>
    <ligand>
        <name>Mg(2+)</name>
        <dbReference type="ChEBI" id="CHEBI:18420"/>
    </ligand>
</feature>
<feature type="domain" description="Alpha-D-phosphohexomutase alpha/beta/alpha" evidence="12">
    <location>
        <begin position="258"/>
        <end position="364"/>
    </location>
</feature>
<evidence type="ECO:0000259" key="10">
    <source>
        <dbReference type="Pfam" id="PF02878"/>
    </source>
</evidence>
<dbReference type="InterPro" id="IPR005844">
    <property type="entry name" value="A-D-PHexomutase_a/b/a-I"/>
</dbReference>
<dbReference type="Proteomes" id="UP001501565">
    <property type="component" value="Unassembled WGS sequence"/>
</dbReference>
<feature type="domain" description="Alpha-D-phosphohexomutase C-terminal" evidence="9">
    <location>
        <begin position="373"/>
        <end position="438"/>
    </location>
</feature>
<dbReference type="PANTHER" id="PTHR42946:SF1">
    <property type="entry name" value="PHOSPHOGLUCOMUTASE (ALPHA-D-GLUCOSE-1,6-BISPHOSPHATE-DEPENDENT)"/>
    <property type="match status" value="1"/>
</dbReference>
<evidence type="ECO:0000313" key="13">
    <source>
        <dbReference type="EMBL" id="GAA3931385.1"/>
    </source>
</evidence>
<feature type="binding site" evidence="6">
    <location>
        <position position="245"/>
    </location>
    <ligand>
        <name>Mg(2+)</name>
        <dbReference type="ChEBI" id="CHEBI:18420"/>
    </ligand>
</feature>
<dbReference type="InterPro" id="IPR036900">
    <property type="entry name" value="A-D-PHexomutase_C_sf"/>
</dbReference>
<dbReference type="Gene3D" id="3.40.120.10">
    <property type="entry name" value="Alpha-D-Glucose-1,6-Bisphosphate, subunit A, domain 3"/>
    <property type="match status" value="3"/>
</dbReference>
<comment type="catalytic activity">
    <reaction evidence="6 8">
        <text>alpha-D-glucosamine 1-phosphate = D-glucosamine 6-phosphate</text>
        <dbReference type="Rhea" id="RHEA:23424"/>
        <dbReference type="ChEBI" id="CHEBI:58516"/>
        <dbReference type="ChEBI" id="CHEBI:58725"/>
        <dbReference type="EC" id="5.4.2.10"/>
    </reaction>
</comment>
<feature type="active site" description="Phosphoserine intermediate" evidence="6">
    <location>
        <position position="102"/>
    </location>
</feature>
<evidence type="ECO:0000256" key="6">
    <source>
        <dbReference type="HAMAP-Rule" id="MF_01554"/>
    </source>
</evidence>
<evidence type="ECO:0000256" key="7">
    <source>
        <dbReference type="RuleBase" id="RU004326"/>
    </source>
</evidence>
<dbReference type="InterPro" id="IPR050060">
    <property type="entry name" value="Phosphoglucosamine_mutase"/>
</dbReference>
<evidence type="ECO:0000313" key="14">
    <source>
        <dbReference type="Proteomes" id="UP001501565"/>
    </source>
</evidence>
<feature type="domain" description="Alpha-D-phosphohexomutase alpha/beta/alpha" evidence="10">
    <location>
        <begin position="4"/>
        <end position="135"/>
    </location>
</feature>
<dbReference type="InterPro" id="IPR016055">
    <property type="entry name" value="A-D-PHexomutase_a/b/a-I/II/III"/>
</dbReference>
<proteinExistence type="inferred from homology"/>
<evidence type="ECO:0000256" key="4">
    <source>
        <dbReference type="ARBA" id="ARBA00022842"/>
    </source>
</evidence>
<protein>
    <recommendedName>
        <fullName evidence="6 8">Phosphoglucosamine mutase</fullName>
        <ecNumber evidence="6 8">5.4.2.10</ecNumber>
    </recommendedName>
</protein>
<dbReference type="Pfam" id="PF02879">
    <property type="entry name" value="PGM_PMM_II"/>
    <property type="match status" value="1"/>
</dbReference>
<sequence>MSKRKYFGTDGIRGRVGQAPITPEFVMKLGWAAGKVFRRQGVSTILIGKDTRVSGYMFESALEAGLSAAGVNIGLLGPIPTPAIAYLTRTFKAQAGIVISASHNPFYDNGIKFFSAQGTKLPDELENQIEAMIDAPMEVVDSSELGKAFRIEDARGRYVEFCKSRVSDEINLSGLKMVVDCANGATYQVGPSVLSELGADISEIHVNPDGFNINEGCGSTSPEVLKRVVLAEKADLGIAFDGDGDRLMFIDHEGQSVDGDEILYILARHQKLTGTMNGGVVGTTMSNLGLERALADMDIPFVRADVGDRFVMEALKEKNWSLGGENSGHVVIRDMTTTGDGVISALKVLEVMHETGSSLAELRRGMTKCPQVLLNVTVADKQKVMNSKEVLAAVTDVESSMGDRGRVLLRPSGTEPLVRVMVEGVDSAEIQSEAEKLVSIVERVANG</sequence>
<feature type="domain" description="Alpha-D-phosphohexomutase alpha/beta/alpha" evidence="11">
    <location>
        <begin position="157"/>
        <end position="254"/>
    </location>
</feature>
<dbReference type="PROSITE" id="PS00710">
    <property type="entry name" value="PGM_PMM"/>
    <property type="match status" value="1"/>
</dbReference>
<dbReference type="InterPro" id="IPR005841">
    <property type="entry name" value="Alpha-D-phosphohexomutase_SF"/>
</dbReference>
<evidence type="ECO:0000256" key="5">
    <source>
        <dbReference type="ARBA" id="ARBA00023235"/>
    </source>
</evidence>
<comment type="function">
    <text evidence="6 8">Catalyzes the conversion of glucosamine-6-phosphate to glucosamine-1-phosphate.</text>
</comment>
<evidence type="ECO:0000256" key="1">
    <source>
        <dbReference type="ARBA" id="ARBA00010231"/>
    </source>
</evidence>
<dbReference type="Pfam" id="PF00408">
    <property type="entry name" value="PGM_PMM_IV"/>
    <property type="match status" value="1"/>
</dbReference>
<dbReference type="InterPro" id="IPR005843">
    <property type="entry name" value="A-D-PHexomutase_C"/>
</dbReference>
<dbReference type="HAMAP" id="MF_01554_B">
    <property type="entry name" value="GlmM_B"/>
    <property type="match status" value="1"/>
</dbReference>
<dbReference type="NCBIfam" id="NF008139">
    <property type="entry name" value="PRK10887.1"/>
    <property type="match status" value="1"/>
</dbReference>
<organism evidence="13 14">
    <name type="scientific">Litoribacillus peritrichatus</name>
    <dbReference type="NCBI Taxonomy" id="718191"/>
    <lineage>
        <taxon>Bacteria</taxon>
        <taxon>Pseudomonadati</taxon>
        <taxon>Pseudomonadota</taxon>
        <taxon>Gammaproteobacteria</taxon>
        <taxon>Oceanospirillales</taxon>
        <taxon>Oceanospirillaceae</taxon>
        <taxon>Litoribacillus</taxon>
    </lineage>
</organism>
<dbReference type="SUPFAM" id="SSF55957">
    <property type="entry name" value="Phosphoglucomutase, C-terminal domain"/>
    <property type="match status" value="1"/>
</dbReference>
<keyword evidence="4 6" id="KW-0460">Magnesium</keyword>
<dbReference type="PRINTS" id="PR00509">
    <property type="entry name" value="PGMPMM"/>
</dbReference>
<dbReference type="Gene3D" id="3.30.310.50">
    <property type="entry name" value="Alpha-D-phosphohexomutase, C-terminal domain"/>
    <property type="match status" value="1"/>
</dbReference>
<dbReference type="CDD" id="cd05802">
    <property type="entry name" value="GlmM"/>
    <property type="match status" value="1"/>
</dbReference>
<evidence type="ECO:0000256" key="8">
    <source>
        <dbReference type="RuleBase" id="RU004327"/>
    </source>
</evidence>
<dbReference type="Pfam" id="PF02878">
    <property type="entry name" value="PGM_PMM_I"/>
    <property type="match status" value="1"/>
</dbReference>
<keyword evidence="2 6" id="KW-0597">Phosphoprotein</keyword>
<accession>A0ABP7MW55</accession>
<evidence type="ECO:0000256" key="3">
    <source>
        <dbReference type="ARBA" id="ARBA00022723"/>
    </source>
</evidence>
<name>A0ABP7MW55_9GAMM</name>
<evidence type="ECO:0000259" key="11">
    <source>
        <dbReference type="Pfam" id="PF02879"/>
    </source>
</evidence>
<keyword evidence="14" id="KW-1185">Reference proteome</keyword>
<dbReference type="InterPro" id="IPR006352">
    <property type="entry name" value="GlmM_bact"/>
</dbReference>
<dbReference type="PANTHER" id="PTHR42946">
    <property type="entry name" value="PHOSPHOHEXOSE MUTASE"/>
    <property type="match status" value="1"/>
</dbReference>
<gene>
    <name evidence="6 13" type="primary">glmM</name>
    <name evidence="13" type="ORF">GCM10022277_30230</name>
</gene>
<keyword evidence="5 6" id="KW-0413">Isomerase</keyword>
<evidence type="ECO:0000259" key="9">
    <source>
        <dbReference type="Pfam" id="PF00408"/>
    </source>
</evidence>
<dbReference type="InterPro" id="IPR016066">
    <property type="entry name" value="A-D-PHexomutase_CS"/>
</dbReference>
<keyword evidence="3 6" id="KW-0479">Metal-binding</keyword>
<dbReference type="NCBIfam" id="TIGR01455">
    <property type="entry name" value="glmM"/>
    <property type="match status" value="1"/>
</dbReference>
<comment type="caution">
    <text evidence="13">The sequence shown here is derived from an EMBL/GenBank/DDBJ whole genome shotgun (WGS) entry which is preliminary data.</text>
</comment>
<dbReference type="InterPro" id="IPR005845">
    <property type="entry name" value="A-D-PHexomutase_a/b/a-II"/>
</dbReference>
<reference evidence="14" key="1">
    <citation type="journal article" date="2019" name="Int. J. Syst. Evol. Microbiol.">
        <title>The Global Catalogue of Microorganisms (GCM) 10K type strain sequencing project: providing services to taxonomists for standard genome sequencing and annotation.</title>
        <authorList>
            <consortium name="The Broad Institute Genomics Platform"/>
            <consortium name="The Broad Institute Genome Sequencing Center for Infectious Disease"/>
            <person name="Wu L."/>
            <person name="Ma J."/>
        </authorList>
    </citation>
    <scope>NUCLEOTIDE SEQUENCE [LARGE SCALE GENOMIC DNA]</scope>
    <source>
        <strain evidence="14">JCM 17551</strain>
    </source>
</reference>
<dbReference type="InterPro" id="IPR005846">
    <property type="entry name" value="A-D-PHexomutase_a/b/a-III"/>
</dbReference>
<feature type="modified residue" description="Phosphoserine" evidence="6">
    <location>
        <position position="102"/>
    </location>
</feature>
<comment type="PTM">
    <text evidence="6">Activated by phosphorylation.</text>
</comment>
<dbReference type="SUPFAM" id="SSF53738">
    <property type="entry name" value="Phosphoglucomutase, first 3 domains"/>
    <property type="match status" value="3"/>
</dbReference>
<feature type="binding site" evidence="6">
    <location>
        <position position="241"/>
    </location>
    <ligand>
        <name>Mg(2+)</name>
        <dbReference type="ChEBI" id="CHEBI:18420"/>
    </ligand>
</feature>
<comment type="similarity">
    <text evidence="1 6 7">Belongs to the phosphohexose mutase family.</text>
</comment>
<dbReference type="EMBL" id="BAABBN010000007">
    <property type="protein sequence ID" value="GAA3931385.1"/>
    <property type="molecule type" value="Genomic_DNA"/>
</dbReference>
<dbReference type="Pfam" id="PF02880">
    <property type="entry name" value="PGM_PMM_III"/>
    <property type="match status" value="1"/>
</dbReference>
<evidence type="ECO:0000259" key="12">
    <source>
        <dbReference type="Pfam" id="PF02880"/>
    </source>
</evidence>
<comment type="cofactor">
    <cofactor evidence="6">
        <name>Mg(2+)</name>
        <dbReference type="ChEBI" id="CHEBI:18420"/>
    </cofactor>
    <text evidence="6">Binds 1 Mg(2+) ion per subunit.</text>
</comment>
<feature type="binding site" description="via phosphate group" evidence="6">
    <location>
        <position position="102"/>
    </location>
    <ligand>
        <name>Mg(2+)</name>
        <dbReference type="ChEBI" id="CHEBI:18420"/>
    </ligand>
</feature>